<gene>
    <name evidence="7" type="ORF">IAC59_07035</name>
</gene>
<protein>
    <recommendedName>
        <fullName evidence="4">Beta-galactosidase</fullName>
        <ecNumber evidence="4">3.2.1.23</ecNumber>
    </recommendedName>
</protein>
<dbReference type="InterPro" id="IPR001944">
    <property type="entry name" value="Glycoside_Hdrlase_35"/>
</dbReference>
<evidence type="ECO:0000256" key="3">
    <source>
        <dbReference type="ARBA" id="ARBA00023295"/>
    </source>
</evidence>
<keyword evidence="3 4" id="KW-0326">Glycosidase</keyword>
<dbReference type="AlphaFoldDB" id="A0A9D1LS04"/>
<evidence type="ECO:0000256" key="4">
    <source>
        <dbReference type="RuleBase" id="RU000675"/>
    </source>
</evidence>
<dbReference type="EMBL" id="DVNK01000041">
    <property type="protein sequence ID" value="HIU46998.1"/>
    <property type="molecule type" value="Genomic_DNA"/>
</dbReference>
<evidence type="ECO:0000313" key="8">
    <source>
        <dbReference type="Proteomes" id="UP000824123"/>
    </source>
</evidence>
<dbReference type="InterPro" id="IPR031330">
    <property type="entry name" value="Gly_Hdrlase_35_cat"/>
</dbReference>
<organism evidence="7 8">
    <name type="scientific">Candidatus Fimadaptatus faecigallinarum</name>
    <dbReference type="NCBI Taxonomy" id="2840814"/>
    <lineage>
        <taxon>Bacteria</taxon>
        <taxon>Bacillati</taxon>
        <taxon>Bacillota</taxon>
        <taxon>Clostridia</taxon>
        <taxon>Eubacteriales</taxon>
        <taxon>Candidatus Fimadaptatus</taxon>
    </lineage>
</organism>
<evidence type="ECO:0000256" key="2">
    <source>
        <dbReference type="ARBA" id="ARBA00022801"/>
    </source>
</evidence>
<dbReference type="EC" id="3.2.1.23" evidence="4"/>
<comment type="catalytic activity">
    <reaction evidence="4">
        <text>Hydrolysis of terminal non-reducing beta-D-galactose residues in beta-D-galactosides.</text>
        <dbReference type="EC" id="3.2.1.23"/>
    </reaction>
</comment>
<dbReference type="GO" id="GO:0004565">
    <property type="term" value="F:beta-galactosidase activity"/>
    <property type="evidence" value="ECO:0007669"/>
    <property type="project" value="UniProtKB-EC"/>
</dbReference>
<dbReference type="PANTHER" id="PTHR23421">
    <property type="entry name" value="BETA-GALACTOSIDASE RELATED"/>
    <property type="match status" value="1"/>
</dbReference>
<comment type="caution">
    <text evidence="7">The sequence shown here is derived from an EMBL/GenBank/DDBJ whole genome shotgun (WGS) entry which is preliminary data.</text>
</comment>
<reference evidence="7" key="1">
    <citation type="submission" date="2020-10" db="EMBL/GenBank/DDBJ databases">
        <authorList>
            <person name="Gilroy R."/>
        </authorList>
    </citation>
    <scope>NUCLEOTIDE SEQUENCE</scope>
    <source>
        <strain evidence="7">ChiSxjej2B14-8506</strain>
    </source>
</reference>
<dbReference type="Proteomes" id="UP000824123">
    <property type="component" value="Unassembled WGS sequence"/>
</dbReference>
<feature type="domain" description="Glycoside hydrolase 35 catalytic" evidence="6">
    <location>
        <begin position="32"/>
        <end position="383"/>
    </location>
</feature>
<evidence type="ECO:0000259" key="6">
    <source>
        <dbReference type="Pfam" id="PF01301"/>
    </source>
</evidence>
<dbReference type="InterPro" id="IPR019801">
    <property type="entry name" value="Glyco_hydro_35_CS"/>
</dbReference>
<dbReference type="SUPFAM" id="SSF51445">
    <property type="entry name" value="(Trans)glycosidases"/>
    <property type="match status" value="1"/>
</dbReference>
<dbReference type="GO" id="GO:0005975">
    <property type="term" value="P:carbohydrate metabolic process"/>
    <property type="evidence" value="ECO:0007669"/>
    <property type="project" value="InterPro"/>
</dbReference>
<dbReference type="PROSITE" id="PS01182">
    <property type="entry name" value="GLYCOSYL_HYDROL_F35"/>
    <property type="match status" value="1"/>
</dbReference>
<evidence type="ECO:0000313" key="7">
    <source>
        <dbReference type="EMBL" id="HIU46998.1"/>
    </source>
</evidence>
<dbReference type="Gene3D" id="3.20.20.80">
    <property type="entry name" value="Glycosidases"/>
    <property type="match status" value="1"/>
</dbReference>
<evidence type="ECO:0000256" key="1">
    <source>
        <dbReference type="ARBA" id="ARBA00009809"/>
    </source>
</evidence>
<dbReference type="Pfam" id="PF01301">
    <property type="entry name" value="Glyco_hydro_35"/>
    <property type="match status" value="1"/>
</dbReference>
<sequence length="705" mass="77908">MDCINIRINGGYSAPASLAMGEGRLGVNARYFTVGGRPCLPVMGEIHFSRYPRNRWAAELAKMRAGGVQIAATYVFWIHHEERPGEWDFTGQRDLRAFIDACSAAGLAVVLRIGPFAHGECRNGGLPDWIVRDPAMTPRTNDPRYLERVRLLFEQIGAQARGRMYRDGGPVVGIQLENEYGHVGGPADLSAGVAHLRELKRLAQAAGLDAPFYTATGWGGAYIIEGETLPVQGGYVDAPWDQHTHANRPTELHMFTPMLDDGGTGADWGRARVPGYNFDVTAYPFLTAELGGGLQVTHHRRTYPSAADIEALTLCRLGAGANLIGYYMYHGGVNPRGRYSTLQETRATGYPNDLPVKSYDFCAPLRESGEASASYGRLRKLLTMLNEFGGRIAAASGCVLPEQRPRDASDVDTPRVCVRPDLDPAHGGAGFVLINNHQRYAHCTAKHGLQIALQLPDGELNLPPLDVPEDACILVPYNFDMGDAVLRATNAQPICRLGERWFFWCDGEPVYEFASGYAYIETLSRADAERACKLDEALYVSDALMYKLDGVVYAESTERVFRATRYAATGDPESIELRAPELKCGCSFRQVGEYRRMGAPRNAYDGEYVEYALDIDVPEGAYEALLEVAFDGDRAELYAEGELVADWFNEGEPWRTALERLGYPRALTLRIYGRTEEVFADLPVELAPKLKGATVLPVYRFEVWT</sequence>
<dbReference type="PRINTS" id="PR00742">
    <property type="entry name" value="GLHYDRLASE35"/>
</dbReference>
<evidence type="ECO:0000256" key="5">
    <source>
        <dbReference type="RuleBase" id="RU003679"/>
    </source>
</evidence>
<proteinExistence type="inferred from homology"/>
<comment type="similarity">
    <text evidence="1 5">Belongs to the glycosyl hydrolase 35 family.</text>
</comment>
<keyword evidence="2 4" id="KW-0378">Hydrolase</keyword>
<accession>A0A9D1LS04</accession>
<reference evidence="7" key="2">
    <citation type="journal article" date="2021" name="PeerJ">
        <title>Extensive microbial diversity within the chicken gut microbiome revealed by metagenomics and culture.</title>
        <authorList>
            <person name="Gilroy R."/>
            <person name="Ravi A."/>
            <person name="Getino M."/>
            <person name="Pursley I."/>
            <person name="Horton D.L."/>
            <person name="Alikhan N.F."/>
            <person name="Baker D."/>
            <person name="Gharbi K."/>
            <person name="Hall N."/>
            <person name="Watson M."/>
            <person name="Adriaenssens E.M."/>
            <person name="Foster-Nyarko E."/>
            <person name="Jarju S."/>
            <person name="Secka A."/>
            <person name="Antonio M."/>
            <person name="Oren A."/>
            <person name="Chaudhuri R.R."/>
            <person name="La Ragione R."/>
            <person name="Hildebrand F."/>
            <person name="Pallen M.J."/>
        </authorList>
    </citation>
    <scope>NUCLEOTIDE SEQUENCE</scope>
    <source>
        <strain evidence="7">ChiSxjej2B14-8506</strain>
    </source>
</reference>
<dbReference type="InterPro" id="IPR017853">
    <property type="entry name" value="GH"/>
</dbReference>
<name>A0A9D1LS04_9FIRM</name>